<name>A0A840P8L3_9ACTN</name>
<keyword evidence="7" id="KW-1185">Reference proteome</keyword>
<dbReference type="RefSeq" id="WP_185051821.1">
    <property type="nucleotide sequence ID" value="NZ_BAABIX010000004.1"/>
</dbReference>
<evidence type="ECO:0000259" key="5">
    <source>
        <dbReference type="PROSITE" id="PS50893"/>
    </source>
</evidence>
<dbReference type="InterPro" id="IPR017871">
    <property type="entry name" value="ABC_transporter-like_CS"/>
</dbReference>
<gene>
    <name evidence="6" type="ORF">HNP84_004690</name>
</gene>
<dbReference type="SMART" id="SM00382">
    <property type="entry name" value="AAA"/>
    <property type="match status" value="1"/>
</dbReference>
<dbReference type="AlphaFoldDB" id="A0A840P8L3"/>
<dbReference type="PROSITE" id="PS50893">
    <property type="entry name" value="ABC_TRANSPORTER_2"/>
    <property type="match status" value="1"/>
</dbReference>
<evidence type="ECO:0000256" key="3">
    <source>
        <dbReference type="ARBA" id="ARBA00022840"/>
    </source>
</evidence>
<proteinExistence type="predicted"/>
<evidence type="ECO:0000256" key="1">
    <source>
        <dbReference type="ARBA" id="ARBA00022448"/>
    </source>
</evidence>
<dbReference type="EMBL" id="JACHGN010000009">
    <property type="protein sequence ID" value="MBB5134956.1"/>
    <property type="molecule type" value="Genomic_DNA"/>
</dbReference>
<evidence type="ECO:0000256" key="4">
    <source>
        <dbReference type="SAM" id="MobiDB-lite"/>
    </source>
</evidence>
<dbReference type="GO" id="GO:0005524">
    <property type="term" value="F:ATP binding"/>
    <property type="evidence" value="ECO:0007669"/>
    <property type="project" value="UniProtKB-KW"/>
</dbReference>
<protein>
    <submittedName>
        <fullName evidence="6">NitT/TauT family transport system ATP-binding protein</fullName>
    </submittedName>
</protein>
<dbReference type="InterPro" id="IPR003439">
    <property type="entry name" value="ABC_transporter-like_ATP-bd"/>
</dbReference>
<evidence type="ECO:0000256" key="2">
    <source>
        <dbReference type="ARBA" id="ARBA00022741"/>
    </source>
</evidence>
<dbReference type="CDD" id="cd03293">
    <property type="entry name" value="ABC_NrtD_SsuB_transporters"/>
    <property type="match status" value="1"/>
</dbReference>
<feature type="region of interest" description="Disordered" evidence="4">
    <location>
        <begin position="262"/>
        <end position="282"/>
    </location>
</feature>
<feature type="domain" description="ABC transporter" evidence="5">
    <location>
        <begin position="12"/>
        <end position="244"/>
    </location>
</feature>
<keyword evidence="3 6" id="KW-0067">ATP-binding</keyword>
<evidence type="ECO:0000313" key="6">
    <source>
        <dbReference type="EMBL" id="MBB5134956.1"/>
    </source>
</evidence>
<dbReference type="InterPro" id="IPR050166">
    <property type="entry name" value="ABC_transporter_ATP-bind"/>
</dbReference>
<keyword evidence="1" id="KW-0813">Transport</keyword>
<accession>A0A840P8L3</accession>
<dbReference type="PANTHER" id="PTHR42788:SF13">
    <property type="entry name" value="ALIPHATIC SULFONATES IMPORT ATP-BINDING PROTEIN SSUB"/>
    <property type="match status" value="1"/>
</dbReference>
<dbReference type="InterPro" id="IPR003593">
    <property type="entry name" value="AAA+_ATPase"/>
</dbReference>
<dbReference type="InterPro" id="IPR027417">
    <property type="entry name" value="P-loop_NTPase"/>
</dbReference>
<comment type="caution">
    <text evidence="6">The sequence shown here is derived from an EMBL/GenBank/DDBJ whole genome shotgun (WGS) entry which is preliminary data.</text>
</comment>
<organism evidence="6 7">
    <name type="scientific">Thermocatellispora tengchongensis</name>
    <dbReference type="NCBI Taxonomy" id="1073253"/>
    <lineage>
        <taxon>Bacteria</taxon>
        <taxon>Bacillati</taxon>
        <taxon>Actinomycetota</taxon>
        <taxon>Actinomycetes</taxon>
        <taxon>Streptosporangiales</taxon>
        <taxon>Streptosporangiaceae</taxon>
        <taxon>Thermocatellispora</taxon>
    </lineage>
</organism>
<dbReference type="SUPFAM" id="SSF52540">
    <property type="entry name" value="P-loop containing nucleoside triphosphate hydrolases"/>
    <property type="match status" value="1"/>
</dbReference>
<dbReference type="GO" id="GO:0016887">
    <property type="term" value="F:ATP hydrolysis activity"/>
    <property type="evidence" value="ECO:0007669"/>
    <property type="project" value="InterPro"/>
</dbReference>
<dbReference type="Pfam" id="PF00005">
    <property type="entry name" value="ABC_tran"/>
    <property type="match status" value="1"/>
</dbReference>
<dbReference type="Gene3D" id="3.40.50.300">
    <property type="entry name" value="P-loop containing nucleotide triphosphate hydrolases"/>
    <property type="match status" value="1"/>
</dbReference>
<evidence type="ECO:0000313" key="7">
    <source>
        <dbReference type="Proteomes" id="UP000578449"/>
    </source>
</evidence>
<sequence>MTWEDAVTHPLIEIERVSKTFTTRQGALVTALDDISLRIGRSEFVVIVGPSGCGKSTLLRLISGVLPASSGAVRVDGTPVTGPRGDIGMVFQRPALLPWRTVLSNAMLAADVTPMSRTEARRRAERFLDLVGLAEFAGAYPGELSGGMQQRVGIARALVHDPKVLLMDEPFGALDALTRDHMSLELQRIWMEDEKTVLFITHSIQEAVFLADRVLVMQARPGRIVEEIAVDLPRPRTLRMLNSDAFGEHVAALRRHFENEEAMSEPAGGHGAVLPVPAKEAP</sequence>
<keyword evidence="2" id="KW-0547">Nucleotide-binding</keyword>
<dbReference type="PROSITE" id="PS00211">
    <property type="entry name" value="ABC_TRANSPORTER_1"/>
    <property type="match status" value="1"/>
</dbReference>
<reference evidence="6 7" key="1">
    <citation type="submission" date="2020-08" db="EMBL/GenBank/DDBJ databases">
        <title>Genomic Encyclopedia of Type Strains, Phase IV (KMG-IV): sequencing the most valuable type-strain genomes for metagenomic binning, comparative biology and taxonomic classification.</title>
        <authorList>
            <person name="Goeker M."/>
        </authorList>
    </citation>
    <scope>NUCLEOTIDE SEQUENCE [LARGE SCALE GENOMIC DNA]</scope>
    <source>
        <strain evidence="6 7">DSM 45615</strain>
    </source>
</reference>
<dbReference type="PANTHER" id="PTHR42788">
    <property type="entry name" value="TAURINE IMPORT ATP-BINDING PROTEIN-RELATED"/>
    <property type="match status" value="1"/>
</dbReference>
<dbReference type="Proteomes" id="UP000578449">
    <property type="component" value="Unassembled WGS sequence"/>
</dbReference>